<dbReference type="FunFam" id="3.20.20.300:FF:000003">
    <property type="entry name" value="Beta-D-glucan exohydrolase isoenzyme ExoI"/>
    <property type="match status" value="1"/>
</dbReference>
<dbReference type="PANTHER" id="PTHR30620">
    <property type="entry name" value="PERIPLASMIC BETA-GLUCOSIDASE-RELATED"/>
    <property type="match status" value="1"/>
</dbReference>
<dbReference type="InterPro" id="IPR001764">
    <property type="entry name" value="Glyco_hydro_3_N"/>
</dbReference>
<name>A0AAV0M7T7_9ROSI</name>
<feature type="domain" description="Glycoside hydrolase family 3 C-terminal" evidence="5">
    <location>
        <begin position="441"/>
        <end position="652"/>
    </location>
</feature>
<sequence length="662" mass="73059">MRMNYTRITLEMANAMRLCTLGLFLLSSWTCEAGSKGTKAVDANMKYKDPKLPVEDRITDLLSRMTLEEKVGQMTQIEVPVATPEIMEKYFIGQMINIDNAGSLLTGGGTQPVKDASAKDWVDMINKFQKGSLKTRLGIPMIYGIDAVHGHNNVINATIFPHNVNLGVTRDPALVKKIGEATAVEVRATGIPYAFAPCIAVCRDPRWGRCYESYSEDHKIVEEMTDIVNGLQGDLPPNYPKDYPFIGGKRRDKVAGCAKHYIGDGCTVKGINENNTIIDMKDLMSMLMPAYDLSVQKGVATVMISYSSINGVKMHANKKLIDLLKEKFKLQGFAISDWQGIDRITYPPDANYTYSVQASILAGLDMIMVPDNYTDFIGNLTKLVNDKVIPMSRIDDAVTRILRVKFLTGLFENPNPDYSMVDMIGTKEHRELAREAVRKSLVLLKNGKTESEPILPLPKKTKKIIVLGSHADNLGYQCGGWTVEWQGYSGNDRTSGTTILKAITNTVDPSTQIQFSEKADPEFLKANKDADFAIVVVGEKPYAETKGDNLNLTIPHPSQEVIKKSCASGIKCVVILISGRPLVIEPFLPAMDAFVAAFLPGSEGQGVADLLFGDFGFTGKLARTWFKRVDQLPMNFGDKNYDPLFPFGFGLETKKGDGQGEL</sequence>
<dbReference type="InterPro" id="IPR017853">
    <property type="entry name" value="GH"/>
</dbReference>
<dbReference type="SUPFAM" id="SSF52279">
    <property type="entry name" value="Beta-D-glucan exohydrolase, C-terminal domain"/>
    <property type="match status" value="1"/>
</dbReference>
<dbReference type="InterPro" id="IPR002772">
    <property type="entry name" value="Glyco_hydro_3_C"/>
</dbReference>
<dbReference type="SUPFAM" id="SSF51445">
    <property type="entry name" value="(Trans)glycosidases"/>
    <property type="match status" value="1"/>
</dbReference>
<reference evidence="6" key="1">
    <citation type="submission" date="2022-08" db="EMBL/GenBank/DDBJ databases">
        <authorList>
            <person name="Gutierrez-Valencia J."/>
        </authorList>
    </citation>
    <scope>NUCLEOTIDE SEQUENCE</scope>
</reference>
<dbReference type="InterPro" id="IPR051915">
    <property type="entry name" value="Cellulose_Degrad_GH3"/>
</dbReference>
<accession>A0AAV0M7T7</accession>
<dbReference type="InterPro" id="IPR036881">
    <property type="entry name" value="Glyco_hydro_3_C_sf"/>
</dbReference>
<dbReference type="PRINTS" id="PR00133">
    <property type="entry name" value="GLHYDRLASE3"/>
</dbReference>
<dbReference type="Pfam" id="PF01915">
    <property type="entry name" value="Glyco_hydro_3_C"/>
    <property type="match status" value="1"/>
</dbReference>
<feature type="domain" description="Glycoside hydrolase family 3 N-terminal" evidence="4">
    <location>
        <begin position="66"/>
        <end position="404"/>
    </location>
</feature>
<dbReference type="EMBL" id="CAMGYJ010000007">
    <property type="protein sequence ID" value="CAI0442327.1"/>
    <property type="molecule type" value="Genomic_DNA"/>
</dbReference>
<evidence type="ECO:0000256" key="3">
    <source>
        <dbReference type="SAM" id="SignalP"/>
    </source>
</evidence>
<proteinExistence type="predicted"/>
<keyword evidence="7" id="KW-1185">Reference proteome</keyword>
<evidence type="ECO:0000313" key="7">
    <source>
        <dbReference type="Proteomes" id="UP001154282"/>
    </source>
</evidence>
<dbReference type="InterPro" id="IPR036962">
    <property type="entry name" value="Glyco_hydro_3_N_sf"/>
</dbReference>
<dbReference type="GO" id="GO:0008422">
    <property type="term" value="F:beta-glucosidase activity"/>
    <property type="evidence" value="ECO:0007669"/>
    <property type="project" value="TreeGrafter"/>
</dbReference>
<feature type="signal peptide" evidence="3">
    <location>
        <begin position="1"/>
        <end position="33"/>
    </location>
</feature>
<evidence type="ECO:0000256" key="1">
    <source>
        <dbReference type="ARBA" id="ARBA00022801"/>
    </source>
</evidence>
<gene>
    <name evidence="6" type="ORF">LITE_LOCUS27223</name>
</gene>
<feature type="chain" id="PRO_5043381728" evidence="3">
    <location>
        <begin position="34"/>
        <end position="662"/>
    </location>
</feature>
<keyword evidence="1" id="KW-0378">Hydrolase</keyword>
<evidence type="ECO:0000259" key="5">
    <source>
        <dbReference type="Pfam" id="PF01915"/>
    </source>
</evidence>
<dbReference type="GO" id="GO:0009251">
    <property type="term" value="P:glucan catabolic process"/>
    <property type="evidence" value="ECO:0007669"/>
    <property type="project" value="TreeGrafter"/>
</dbReference>
<dbReference type="Proteomes" id="UP001154282">
    <property type="component" value="Unassembled WGS sequence"/>
</dbReference>
<dbReference type="Gene3D" id="3.20.20.300">
    <property type="entry name" value="Glycoside hydrolase, family 3, N-terminal domain"/>
    <property type="match status" value="1"/>
</dbReference>
<organism evidence="6 7">
    <name type="scientific">Linum tenue</name>
    <dbReference type="NCBI Taxonomy" id="586396"/>
    <lineage>
        <taxon>Eukaryota</taxon>
        <taxon>Viridiplantae</taxon>
        <taxon>Streptophyta</taxon>
        <taxon>Embryophyta</taxon>
        <taxon>Tracheophyta</taxon>
        <taxon>Spermatophyta</taxon>
        <taxon>Magnoliopsida</taxon>
        <taxon>eudicotyledons</taxon>
        <taxon>Gunneridae</taxon>
        <taxon>Pentapetalae</taxon>
        <taxon>rosids</taxon>
        <taxon>fabids</taxon>
        <taxon>Malpighiales</taxon>
        <taxon>Linaceae</taxon>
        <taxon>Linum</taxon>
    </lineage>
</organism>
<dbReference type="AlphaFoldDB" id="A0AAV0M7T7"/>
<protein>
    <submittedName>
        <fullName evidence="6">Uncharacterized protein</fullName>
    </submittedName>
</protein>
<dbReference type="Gene3D" id="3.40.50.1700">
    <property type="entry name" value="Glycoside hydrolase family 3 C-terminal domain"/>
    <property type="match status" value="1"/>
</dbReference>
<dbReference type="Pfam" id="PF00933">
    <property type="entry name" value="Glyco_hydro_3"/>
    <property type="match status" value="1"/>
</dbReference>
<comment type="caution">
    <text evidence="6">The sequence shown here is derived from an EMBL/GenBank/DDBJ whole genome shotgun (WGS) entry which is preliminary data.</text>
</comment>
<dbReference type="FunFam" id="3.40.50.1700:FF:000002">
    <property type="entry name" value="Glycosyl hydrolase family protein"/>
    <property type="match status" value="1"/>
</dbReference>
<keyword evidence="3" id="KW-0732">Signal</keyword>
<dbReference type="PANTHER" id="PTHR30620:SF101">
    <property type="entry name" value="BETA-GLUCOSIDASE BOGH3B-LIKE"/>
    <property type="match status" value="1"/>
</dbReference>
<keyword evidence="2" id="KW-0326">Glycosidase</keyword>
<evidence type="ECO:0000256" key="2">
    <source>
        <dbReference type="ARBA" id="ARBA00023295"/>
    </source>
</evidence>
<evidence type="ECO:0000313" key="6">
    <source>
        <dbReference type="EMBL" id="CAI0442327.1"/>
    </source>
</evidence>
<evidence type="ECO:0000259" key="4">
    <source>
        <dbReference type="Pfam" id="PF00933"/>
    </source>
</evidence>